<keyword evidence="4" id="KW-1185">Reference proteome</keyword>
<dbReference type="PANTHER" id="PTHR43561">
    <property type="match status" value="1"/>
</dbReference>
<dbReference type="InterPro" id="IPR008927">
    <property type="entry name" value="6-PGluconate_DH-like_C_sf"/>
</dbReference>
<dbReference type="GO" id="GO:0005739">
    <property type="term" value="C:mitochondrion"/>
    <property type="evidence" value="ECO:0007669"/>
    <property type="project" value="TreeGrafter"/>
</dbReference>
<organism evidence="3">
    <name type="scientific">Oppiella nova</name>
    <dbReference type="NCBI Taxonomy" id="334625"/>
    <lineage>
        <taxon>Eukaryota</taxon>
        <taxon>Metazoa</taxon>
        <taxon>Ecdysozoa</taxon>
        <taxon>Arthropoda</taxon>
        <taxon>Chelicerata</taxon>
        <taxon>Arachnida</taxon>
        <taxon>Acari</taxon>
        <taxon>Acariformes</taxon>
        <taxon>Sarcoptiformes</taxon>
        <taxon>Oribatida</taxon>
        <taxon>Brachypylina</taxon>
        <taxon>Oppioidea</taxon>
        <taxon>Oppiidae</taxon>
        <taxon>Oppiella</taxon>
    </lineage>
</organism>
<dbReference type="InterPro" id="IPR006108">
    <property type="entry name" value="3HC_DH_C"/>
</dbReference>
<dbReference type="InterPro" id="IPR013328">
    <property type="entry name" value="6PGD_dom2"/>
</dbReference>
<dbReference type="Pfam" id="PF00725">
    <property type="entry name" value="3HCDH"/>
    <property type="match status" value="1"/>
</dbReference>
<dbReference type="GO" id="GO:0006635">
    <property type="term" value="P:fatty acid beta-oxidation"/>
    <property type="evidence" value="ECO:0007669"/>
    <property type="project" value="TreeGrafter"/>
</dbReference>
<evidence type="ECO:0000313" key="4">
    <source>
        <dbReference type="Proteomes" id="UP000728032"/>
    </source>
</evidence>
<dbReference type="AlphaFoldDB" id="A0A7R9QTX7"/>
<dbReference type="Gene3D" id="1.10.1040.10">
    <property type="entry name" value="N-(1-d-carboxylethyl)-l-norvaline Dehydrogenase, domain 2"/>
    <property type="match status" value="1"/>
</dbReference>
<name>A0A7R9QTX7_9ACAR</name>
<evidence type="ECO:0000256" key="1">
    <source>
        <dbReference type="ARBA" id="ARBA00023027"/>
    </source>
</evidence>
<dbReference type="PANTHER" id="PTHR43561:SF3">
    <property type="entry name" value="HYDROXYACYL-COENZYME A DEHYDROGENASE, MITOCHONDRIAL"/>
    <property type="match status" value="1"/>
</dbReference>
<dbReference type="InterPro" id="IPR052242">
    <property type="entry name" value="Mito_3-hydroxyacyl-CoA_DH"/>
</dbReference>
<protein>
    <recommendedName>
        <fullName evidence="2">3-hydroxyacyl-CoA dehydrogenase C-terminal domain-containing protein</fullName>
    </recommendedName>
</protein>
<dbReference type="EMBL" id="OC928120">
    <property type="protein sequence ID" value="CAD7657605.1"/>
    <property type="molecule type" value="Genomic_DNA"/>
</dbReference>
<dbReference type="GO" id="GO:0003857">
    <property type="term" value="F:(3S)-3-hydroxyacyl-CoA dehydrogenase (NAD+) activity"/>
    <property type="evidence" value="ECO:0007669"/>
    <property type="project" value="TreeGrafter"/>
</dbReference>
<reference evidence="3" key="1">
    <citation type="submission" date="2020-11" db="EMBL/GenBank/DDBJ databases">
        <authorList>
            <person name="Tran Van P."/>
        </authorList>
    </citation>
    <scope>NUCLEOTIDE SEQUENCE</scope>
</reference>
<evidence type="ECO:0000259" key="2">
    <source>
        <dbReference type="Pfam" id="PF00725"/>
    </source>
</evidence>
<dbReference type="EMBL" id="CAJPVJ010013295">
    <property type="protein sequence ID" value="CAG2174791.1"/>
    <property type="molecule type" value="Genomic_DNA"/>
</dbReference>
<proteinExistence type="predicted"/>
<sequence length="69" mass="7643">MKLGAGYPMGPFELMDYVGLDTNKFIVDAWSARGDPNLTIYKSKLIESMVAKGNLGKKSGKGFYDYSKK</sequence>
<dbReference type="OrthoDB" id="5958943at2759"/>
<evidence type="ECO:0000313" key="3">
    <source>
        <dbReference type="EMBL" id="CAD7657605.1"/>
    </source>
</evidence>
<accession>A0A7R9QTX7</accession>
<dbReference type="SUPFAM" id="SSF48179">
    <property type="entry name" value="6-phosphogluconate dehydrogenase C-terminal domain-like"/>
    <property type="match status" value="1"/>
</dbReference>
<feature type="domain" description="3-hydroxyacyl-CoA dehydrogenase C-terminal" evidence="2">
    <location>
        <begin position="1"/>
        <end position="66"/>
    </location>
</feature>
<gene>
    <name evidence="3" type="ORF">ONB1V03_LOCUS14231</name>
</gene>
<dbReference type="Proteomes" id="UP000728032">
    <property type="component" value="Unassembled WGS sequence"/>
</dbReference>
<keyword evidence="1" id="KW-0520">NAD</keyword>